<sequence>MPYPVVEPWDLANFYRRLKATVLELENCWESGDLNQALANPEFETALGSRVLDVYKTLAESPATKKSPFRRNSIHAILEPLKEVLEEPKTNHMASVSSPPAQAERGMQPPSQGEGSEWIHGLDVQTPTGTHHLRLHQVIGSRFWGIGFETETEETNHWLVNALVRVALRRLAGDLRGLGTIEARLAKKTRMRTEPKILPDHEGRRFEQLMLDLLNQEQYSARRASLIEDFLEKTDMRVHYPDVKRRKGARVQVTQTLHQASLERKLSKIRNVEEFIILSPRSLADALSGAEGERLLNRSELNQLWECLPMAPATIEDLAQLLKEHLLQSIPKALQHPQGPAAFIAPPVRLLVQRYVYHEALRSTEKLRDREAQEKRPPTS</sequence>
<comment type="caution">
    <text evidence="2">The sequence shown here is derived from an EMBL/GenBank/DDBJ whole genome shotgun (WGS) entry which is preliminary data.</text>
</comment>
<dbReference type="AlphaFoldDB" id="A0A7Y2E853"/>
<proteinExistence type="predicted"/>
<evidence type="ECO:0000256" key="1">
    <source>
        <dbReference type="SAM" id="MobiDB-lite"/>
    </source>
</evidence>
<organism evidence="2 3">
    <name type="scientific">Eiseniibacteriota bacterium</name>
    <dbReference type="NCBI Taxonomy" id="2212470"/>
    <lineage>
        <taxon>Bacteria</taxon>
        <taxon>Candidatus Eiseniibacteriota</taxon>
    </lineage>
</organism>
<dbReference type="Proteomes" id="UP000547674">
    <property type="component" value="Unassembled WGS sequence"/>
</dbReference>
<reference evidence="2 3" key="1">
    <citation type="submission" date="2020-03" db="EMBL/GenBank/DDBJ databases">
        <title>Metabolic flexibility allows generalist bacteria to become dominant in a frequently disturbed ecosystem.</title>
        <authorList>
            <person name="Chen Y.-J."/>
            <person name="Leung P.M."/>
            <person name="Bay S.K."/>
            <person name="Hugenholtz P."/>
            <person name="Kessler A.J."/>
            <person name="Shelley G."/>
            <person name="Waite D.W."/>
            <person name="Cook P.L."/>
            <person name="Greening C."/>
        </authorList>
    </citation>
    <scope>NUCLEOTIDE SEQUENCE [LARGE SCALE GENOMIC DNA]</scope>
    <source>
        <strain evidence="2">SS_bin_28</strain>
    </source>
</reference>
<dbReference type="EMBL" id="JABDJR010000256">
    <property type="protein sequence ID" value="NNF06430.1"/>
    <property type="molecule type" value="Genomic_DNA"/>
</dbReference>
<name>A0A7Y2E853_UNCEI</name>
<gene>
    <name evidence="2" type="ORF">HKN21_06690</name>
</gene>
<evidence type="ECO:0000313" key="2">
    <source>
        <dbReference type="EMBL" id="NNF06430.1"/>
    </source>
</evidence>
<accession>A0A7Y2E853</accession>
<evidence type="ECO:0000313" key="3">
    <source>
        <dbReference type="Proteomes" id="UP000547674"/>
    </source>
</evidence>
<protein>
    <submittedName>
        <fullName evidence="2">Uncharacterized protein</fullName>
    </submittedName>
</protein>
<feature type="region of interest" description="Disordered" evidence="1">
    <location>
        <begin position="88"/>
        <end position="118"/>
    </location>
</feature>